<dbReference type="RefSeq" id="WP_131214809.1">
    <property type="nucleotide sequence ID" value="NZ_SHPR01000026.1"/>
</dbReference>
<evidence type="ECO:0008006" key="4">
    <source>
        <dbReference type="Google" id="ProtNLM"/>
    </source>
</evidence>
<accession>A0A4R0SKV0</accession>
<evidence type="ECO:0000313" key="3">
    <source>
        <dbReference type="Proteomes" id="UP000292241"/>
    </source>
</evidence>
<evidence type="ECO:0000313" key="2">
    <source>
        <dbReference type="EMBL" id="TCD83779.1"/>
    </source>
</evidence>
<feature type="region of interest" description="Disordered" evidence="1">
    <location>
        <begin position="22"/>
        <end position="41"/>
    </location>
</feature>
<name>A0A4R0SKV0_BIFLL</name>
<comment type="caution">
    <text evidence="2">The sequence shown here is derived from an EMBL/GenBank/DDBJ whole genome shotgun (WGS) entry which is preliminary data.</text>
</comment>
<organism evidence="2 3">
    <name type="scientific">Bifidobacterium longum subsp. longum</name>
    <dbReference type="NCBI Taxonomy" id="1679"/>
    <lineage>
        <taxon>Bacteria</taxon>
        <taxon>Bacillati</taxon>
        <taxon>Actinomycetota</taxon>
        <taxon>Actinomycetes</taxon>
        <taxon>Bifidobacteriales</taxon>
        <taxon>Bifidobacteriaceae</taxon>
        <taxon>Bifidobacterium</taxon>
    </lineage>
</organism>
<proteinExistence type="predicted"/>
<dbReference type="AlphaFoldDB" id="A0A4R0SKV0"/>
<gene>
    <name evidence="2" type="ORF">MCC10008_1017</name>
</gene>
<protein>
    <recommendedName>
        <fullName evidence="4">Phage protein</fullName>
    </recommendedName>
</protein>
<dbReference type="EMBL" id="SHPR01000026">
    <property type="protein sequence ID" value="TCD83779.1"/>
    <property type="molecule type" value="Genomic_DNA"/>
</dbReference>
<evidence type="ECO:0000256" key="1">
    <source>
        <dbReference type="SAM" id="MobiDB-lite"/>
    </source>
</evidence>
<dbReference type="Proteomes" id="UP000292241">
    <property type="component" value="Unassembled WGS sequence"/>
</dbReference>
<sequence length="127" mass="13956">MSIIDDINASGLPAATRFVRLRASRKPDPYNPAQTTEDWKHPVELEVHGALASSTSTRTPDVLDVQTTSTAVLTVADPNADIRLGDRIRPEPADGRMWEVSGFPSRDANAFTGWQPTLEVQLTEWKG</sequence>
<reference evidence="2 3" key="1">
    <citation type="journal article" date="2018" name="Sci. Rep.">
        <title>Genomic diversity and distribution of Bifidobacterium longum subsp. longum across the human lifespan.</title>
        <authorList>
            <person name="Odamaki T."/>
            <person name="Bottacini F."/>
            <person name="Kato K."/>
            <person name="Mitsuyama E."/>
            <person name="Yoshida K."/>
            <person name="Horigome A."/>
            <person name="Xiao J.Z."/>
            <person name="van Sinderen D."/>
        </authorList>
    </citation>
    <scope>NUCLEOTIDE SEQUENCE [LARGE SCALE GENOMIC DNA]</scope>
    <source>
        <strain evidence="2 3">MCC10008</strain>
    </source>
</reference>